<dbReference type="Gene3D" id="1.25.40.20">
    <property type="entry name" value="Ankyrin repeat-containing domain"/>
    <property type="match status" value="3"/>
</dbReference>
<dbReference type="PROSITE" id="PS50088">
    <property type="entry name" value="ANK_REPEAT"/>
    <property type="match status" value="5"/>
</dbReference>
<keyword evidence="2 3" id="KW-0040">ANK repeat</keyword>
<dbReference type="GO" id="GO:0000976">
    <property type="term" value="F:transcription cis-regulatory region binding"/>
    <property type="evidence" value="ECO:0007669"/>
    <property type="project" value="TreeGrafter"/>
</dbReference>
<dbReference type="PROSITE" id="PS50297">
    <property type="entry name" value="ANK_REP_REGION"/>
    <property type="match status" value="3"/>
</dbReference>
<dbReference type="Proteomes" id="UP000735302">
    <property type="component" value="Unassembled WGS sequence"/>
</dbReference>
<dbReference type="PRINTS" id="PR01415">
    <property type="entry name" value="ANKYRIN"/>
</dbReference>
<comment type="caution">
    <text evidence="4">The sequence shown here is derived from an EMBL/GenBank/DDBJ whole genome shotgun (WGS) entry which is preliminary data.</text>
</comment>
<evidence type="ECO:0000313" key="5">
    <source>
        <dbReference type="Proteomes" id="UP000735302"/>
    </source>
</evidence>
<dbReference type="GO" id="GO:0045944">
    <property type="term" value="P:positive regulation of transcription by RNA polymerase II"/>
    <property type="evidence" value="ECO:0007669"/>
    <property type="project" value="TreeGrafter"/>
</dbReference>
<dbReference type="Pfam" id="PF12796">
    <property type="entry name" value="Ank_2"/>
    <property type="match status" value="2"/>
</dbReference>
<accession>A0AAV4AMK0</accession>
<evidence type="ECO:0000313" key="4">
    <source>
        <dbReference type="EMBL" id="GFO07798.1"/>
    </source>
</evidence>
<reference evidence="4 5" key="1">
    <citation type="journal article" date="2021" name="Elife">
        <title>Chloroplast acquisition without the gene transfer in kleptoplastic sea slugs, Plakobranchus ocellatus.</title>
        <authorList>
            <person name="Maeda T."/>
            <person name="Takahashi S."/>
            <person name="Yoshida T."/>
            <person name="Shimamura S."/>
            <person name="Takaki Y."/>
            <person name="Nagai Y."/>
            <person name="Toyoda A."/>
            <person name="Suzuki Y."/>
            <person name="Arimoto A."/>
            <person name="Ishii H."/>
            <person name="Satoh N."/>
            <person name="Nishiyama T."/>
            <person name="Hasebe M."/>
            <person name="Maruyama T."/>
            <person name="Minagawa J."/>
            <person name="Obokata J."/>
            <person name="Shigenobu S."/>
        </authorList>
    </citation>
    <scope>NUCLEOTIDE SEQUENCE [LARGE SCALE GENOMIC DNA]</scope>
</reference>
<dbReference type="EMBL" id="BLXT01003909">
    <property type="protein sequence ID" value="GFO07798.1"/>
    <property type="molecule type" value="Genomic_DNA"/>
</dbReference>
<feature type="repeat" description="ANK" evidence="3">
    <location>
        <begin position="80"/>
        <end position="112"/>
    </location>
</feature>
<feature type="repeat" description="ANK" evidence="3">
    <location>
        <begin position="272"/>
        <end position="308"/>
    </location>
</feature>
<evidence type="ECO:0000256" key="3">
    <source>
        <dbReference type="PROSITE-ProRule" id="PRU00023"/>
    </source>
</evidence>
<dbReference type="InterPro" id="IPR002110">
    <property type="entry name" value="Ankyrin_rpt"/>
</dbReference>
<sequence length="498" mass="55271">MAHERDEDIDPKTQSLLLSAMEEKDATKLSHLLAKITGDETRNRVTRQLFLQASITRNRDIFEVLYTDGAAIKNATTQWDDMPPFHFAIANGNVAAVEGMIELGADVNIADDAGMTPLHAACSFAYFPLEGVKKLLAVGADCNRSGHGGFTPLHLAVAGARPEVVRILLENGADMHLKTNLGETNLSLALSWTTYDFKTKCVKFNRPTSSRIKQDKISCARILLEKGFDIRLCDTDDISILNAVVRSDISSVDLLTLLLSKGADVNQVDTRTGHTPLMGACYALLYKQTTDFMKVMLEHGANINAKCKNGNTVLHIAAQFSRVSIVLFLIDNGADVHALNNNNLTFLDYVSPEIYLYLINALLGKGVYPKNIIKDDEMNQFLFELEHRFAKTPLMLALWLGKKKIANRFKDIGFLTREDMLWLPGNMDLRNKLPQGSVETYDSLVAGPCPLKLISFVTISDLLGNTSSRQEKVKQLGLPIPLQRQLLFKTSRRSNSTN</sequence>
<dbReference type="SMART" id="SM00248">
    <property type="entry name" value="ANK"/>
    <property type="match status" value="9"/>
</dbReference>
<keyword evidence="1" id="KW-0677">Repeat</keyword>
<feature type="repeat" description="ANK" evidence="3">
    <location>
        <begin position="113"/>
        <end position="147"/>
    </location>
</feature>
<dbReference type="SUPFAM" id="SSF48403">
    <property type="entry name" value="Ankyrin repeat"/>
    <property type="match status" value="1"/>
</dbReference>
<feature type="repeat" description="ANK" evidence="3">
    <location>
        <begin position="148"/>
        <end position="180"/>
    </location>
</feature>
<evidence type="ECO:0000256" key="1">
    <source>
        <dbReference type="ARBA" id="ARBA00022737"/>
    </source>
</evidence>
<dbReference type="GO" id="GO:0005634">
    <property type="term" value="C:nucleus"/>
    <property type="evidence" value="ECO:0007669"/>
    <property type="project" value="TreeGrafter"/>
</dbReference>
<dbReference type="AlphaFoldDB" id="A0AAV4AMK0"/>
<gene>
    <name evidence="4" type="ORF">PoB_003430300</name>
</gene>
<dbReference type="InterPro" id="IPR050663">
    <property type="entry name" value="Ankyrin-SOCS_Box"/>
</dbReference>
<dbReference type="PANTHER" id="PTHR24193:SF121">
    <property type="entry name" value="ADA2A-CONTAINING COMPLEX COMPONENT 3, ISOFORM D"/>
    <property type="match status" value="1"/>
</dbReference>
<feature type="repeat" description="ANK" evidence="3">
    <location>
        <begin position="309"/>
        <end position="341"/>
    </location>
</feature>
<proteinExistence type="predicted"/>
<dbReference type="PANTHER" id="PTHR24193">
    <property type="entry name" value="ANKYRIN REPEAT PROTEIN"/>
    <property type="match status" value="1"/>
</dbReference>
<dbReference type="InterPro" id="IPR036770">
    <property type="entry name" value="Ankyrin_rpt-contain_sf"/>
</dbReference>
<protein>
    <submittedName>
        <fullName evidence="4">Ankyrin-3</fullName>
    </submittedName>
</protein>
<name>A0AAV4AMK0_9GAST</name>
<organism evidence="4 5">
    <name type="scientific">Plakobranchus ocellatus</name>
    <dbReference type="NCBI Taxonomy" id="259542"/>
    <lineage>
        <taxon>Eukaryota</taxon>
        <taxon>Metazoa</taxon>
        <taxon>Spiralia</taxon>
        <taxon>Lophotrochozoa</taxon>
        <taxon>Mollusca</taxon>
        <taxon>Gastropoda</taxon>
        <taxon>Heterobranchia</taxon>
        <taxon>Euthyneura</taxon>
        <taxon>Panpulmonata</taxon>
        <taxon>Sacoglossa</taxon>
        <taxon>Placobranchoidea</taxon>
        <taxon>Plakobranchidae</taxon>
        <taxon>Plakobranchus</taxon>
    </lineage>
</organism>
<evidence type="ECO:0000256" key="2">
    <source>
        <dbReference type="ARBA" id="ARBA00023043"/>
    </source>
</evidence>
<keyword evidence="5" id="KW-1185">Reference proteome</keyword>